<reference evidence="1" key="1">
    <citation type="journal article" date="2014" name="Int. J. Syst. Evol. Microbiol.">
        <title>Complete genome sequence of Corynebacterium casei LMG S-19264T (=DSM 44701T), isolated from a smear-ripened cheese.</title>
        <authorList>
            <consortium name="US DOE Joint Genome Institute (JGI-PGF)"/>
            <person name="Walter F."/>
            <person name="Albersmeier A."/>
            <person name="Kalinowski J."/>
            <person name="Ruckert C."/>
        </authorList>
    </citation>
    <scope>NUCLEOTIDE SEQUENCE</scope>
    <source>
        <strain evidence="1">CGMCC 1.6293</strain>
    </source>
</reference>
<dbReference type="InterPro" id="IPR003673">
    <property type="entry name" value="CoA-Trfase_fam_III"/>
</dbReference>
<dbReference type="SUPFAM" id="SSF89796">
    <property type="entry name" value="CoA-transferase family III (CaiB/BaiF)"/>
    <property type="match status" value="1"/>
</dbReference>
<organism evidence="1 2">
    <name type="scientific">Pseudooceanicola nanhaiensis</name>
    <dbReference type="NCBI Taxonomy" id="375761"/>
    <lineage>
        <taxon>Bacteria</taxon>
        <taxon>Pseudomonadati</taxon>
        <taxon>Pseudomonadota</taxon>
        <taxon>Alphaproteobacteria</taxon>
        <taxon>Rhodobacterales</taxon>
        <taxon>Paracoccaceae</taxon>
        <taxon>Pseudooceanicola</taxon>
    </lineage>
</organism>
<evidence type="ECO:0000313" key="2">
    <source>
        <dbReference type="Proteomes" id="UP000649829"/>
    </source>
</evidence>
<protein>
    <submittedName>
        <fullName evidence="1">CoA transferase</fullName>
    </submittedName>
</protein>
<proteinExistence type="predicted"/>
<reference evidence="1" key="2">
    <citation type="submission" date="2020-09" db="EMBL/GenBank/DDBJ databases">
        <authorList>
            <person name="Sun Q."/>
            <person name="Zhou Y."/>
        </authorList>
    </citation>
    <scope>NUCLEOTIDE SEQUENCE</scope>
    <source>
        <strain evidence="1">CGMCC 1.6293</strain>
    </source>
</reference>
<dbReference type="RefSeq" id="WP_036540389.1">
    <property type="nucleotide sequence ID" value="NZ_BMLF01000008.1"/>
</dbReference>
<dbReference type="EMBL" id="BMLF01000008">
    <property type="protein sequence ID" value="GGM16597.1"/>
    <property type="molecule type" value="Genomic_DNA"/>
</dbReference>
<dbReference type="Pfam" id="PF02515">
    <property type="entry name" value="CoA_transf_3"/>
    <property type="match status" value="1"/>
</dbReference>
<dbReference type="Proteomes" id="UP000649829">
    <property type="component" value="Unassembled WGS sequence"/>
</dbReference>
<dbReference type="InterPro" id="IPR023606">
    <property type="entry name" value="CoA-Trfase_III_dom_1_sf"/>
</dbReference>
<dbReference type="Gene3D" id="3.30.1540.10">
    <property type="entry name" value="formyl-coa transferase, domain 3"/>
    <property type="match status" value="1"/>
</dbReference>
<accession>A0A917TDH2</accession>
<dbReference type="AlphaFoldDB" id="A0A917TDH2"/>
<name>A0A917TDH2_9RHOB</name>
<comment type="caution">
    <text evidence="1">The sequence shown here is derived from an EMBL/GenBank/DDBJ whole genome shotgun (WGS) entry which is preliminary data.</text>
</comment>
<gene>
    <name evidence="1" type="ORF">GCM10011534_43120</name>
</gene>
<keyword evidence="2" id="KW-1185">Reference proteome</keyword>
<dbReference type="PANTHER" id="PTHR48228:SF5">
    <property type="entry name" value="ALPHA-METHYLACYL-COA RACEMASE"/>
    <property type="match status" value="1"/>
</dbReference>
<evidence type="ECO:0000313" key="1">
    <source>
        <dbReference type="EMBL" id="GGM16597.1"/>
    </source>
</evidence>
<dbReference type="GO" id="GO:0016740">
    <property type="term" value="F:transferase activity"/>
    <property type="evidence" value="ECO:0007669"/>
    <property type="project" value="UniProtKB-KW"/>
</dbReference>
<dbReference type="InterPro" id="IPR050509">
    <property type="entry name" value="CoA-transferase_III"/>
</dbReference>
<keyword evidence="1" id="KW-0808">Transferase</keyword>
<dbReference type="Gene3D" id="3.40.50.10540">
    <property type="entry name" value="Crotonobetainyl-coa:carnitine coa-transferase, domain 1"/>
    <property type="match status" value="1"/>
</dbReference>
<dbReference type="PANTHER" id="PTHR48228">
    <property type="entry name" value="SUCCINYL-COA--D-CITRAMALATE COA-TRANSFERASE"/>
    <property type="match status" value="1"/>
</dbReference>
<sequence>MSGALNGLRVLDFSTLLPGPMATLFLAEAGAEVIKIERPGSGDEMRSYVPRWGDDSANFNILNRGKKSIALDLKSDAGRAQLMPLIEGADIIVEQFRPGVMARLGLSYDDVRAIRPGIIYCSISGYGQSGPRALRAGHDLNYQGDAGLLALSYGSPQAPVVPAALIADIAGGAYPALVNILMALRQRDQTGEGAYIDIAMAETIFPFLYSAMAEGQVSGDFPGNGDSMTTGASPRYRLYPTSDGRILAAAPLEQKFWESFCEAIGLEPALRDDTRDPEATGRGVAAIIASRPASEWEPVFDAADCCCSIVRTVDEAMRCEHYRARGLFDHTLTNAGGDHITALPLPIAPAFRAAPDDMLPAPALGAQTGDLTGGDKS</sequence>
<dbReference type="InterPro" id="IPR044855">
    <property type="entry name" value="CoA-Trfase_III_dom3_sf"/>
</dbReference>